<dbReference type="AlphaFoldDB" id="A0A177LYQ1"/>
<proteinExistence type="predicted"/>
<dbReference type="EMBL" id="LUUG01000108">
    <property type="protein sequence ID" value="OAH98616.1"/>
    <property type="molecule type" value="Genomic_DNA"/>
</dbReference>
<dbReference type="Proteomes" id="UP000078090">
    <property type="component" value="Unassembled WGS sequence"/>
</dbReference>
<protein>
    <submittedName>
        <fullName evidence="1">Uncharacterized protein</fullName>
    </submittedName>
</protein>
<name>A0A177LYQ1_METMH</name>
<gene>
    <name evidence="1" type="ORF">A1332_20175</name>
</gene>
<comment type="caution">
    <text evidence="1">The sequence shown here is derived from an EMBL/GenBank/DDBJ whole genome shotgun (WGS) entry which is preliminary data.</text>
</comment>
<organism evidence="1 2">
    <name type="scientific">Methylomonas methanica</name>
    <dbReference type="NCBI Taxonomy" id="421"/>
    <lineage>
        <taxon>Bacteria</taxon>
        <taxon>Pseudomonadati</taxon>
        <taxon>Pseudomonadota</taxon>
        <taxon>Gammaproteobacteria</taxon>
        <taxon>Methylococcales</taxon>
        <taxon>Methylococcaceae</taxon>
        <taxon>Methylomonas</taxon>
    </lineage>
</organism>
<dbReference type="RefSeq" id="WP_064010182.1">
    <property type="nucleotide sequence ID" value="NZ_LUUG01000108.1"/>
</dbReference>
<sequence length="242" mass="27690">MVAKKGDEREHHFAHESNKIACVVNHETVLHQFAKRVIQESGGLLVPFVKYHDASHPLNLNGLKPSWLILDNIDLEKPLGGVIPDLIGYSANTPVIIEVAYSSFVGYEKQGKLNDLGIWTLEIDLREFHQENFNPRDVQEAIINDVEIKKWLVSHEILIDKIESYAEEIITIDGIWVSLRELPFGDLAIKVVAYNPKVNAIVKAIAKRYYGRWRQDYKNWIVDKRWLQHAKNDLKAAANSSC</sequence>
<accession>A0A177LYQ1</accession>
<evidence type="ECO:0000313" key="2">
    <source>
        <dbReference type="Proteomes" id="UP000078090"/>
    </source>
</evidence>
<evidence type="ECO:0000313" key="1">
    <source>
        <dbReference type="EMBL" id="OAH98616.1"/>
    </source>
</evidence>
<reference evidence="1 2" key="1">
    <citation type="submission" date="2016-03" db="EMBL/GenBank/DDBJ databases">
        <authorList>
            <person name="Ploux O."/>
        </authorList>
    </citation>
    <scope>NUCLEOTIDE SEQUENCE [LARGE SCALE GENOMIC DNA]</scope>
    <source>
        <strain evidence="1 2">R-45363</strain>
    </source>
</reference>